<keyword evidence="4 6" id="KW-0133">Cell shape</keyword>
<evidence type="ECO:0000256" key="6">
    <source>
        <dbReference type="HAMAP-Rule" id="MF_02207"/>
    </source>
</evidence>
<sequence length="332" mass="35438">MKAGFKMLFSRDIGIDLGTSNTRVADKKGHIIINEPSVVAVDVKSKRVLATGNEAKNMIGRTPGSIVAVRPMRAGVIADFDMTADMLHDFMDRSTSRNVFTKTRVVVSVPSDVTEVERRAVEDAVRSAGAQEVELIEQSMAAALGAGLPVYEATGSMIIDIGGGTTDIAVLSLGGIACCNSIKVGGEAMDDSIVTYMRKTHNLLIGERTAEDIKLKIGSALEYDGEAAMEVRGRNLADGLPGSVEITSSDIREVLQEPVGQILTAVKETLEVTLPELSADIIDRGIYLTGGASRLRGLRDLIENEIKIPIIVPENSTDCVALGTSIKLRRAK</sequence>
<comment type="subcellular location">
    <subcellularLocation>
        <location evidence="6">Cytoplasm</location>
    </subcellularLocation>
    <text evidence="6">Membrane-associated.</text>
</comment>
<dbReference type="NCBIfam" id="NF010539">
    <property type="entry name" value="PRK13927.1"/>
    <property type="match status" value="1"/>
</dbReference>
<evidence type="ECO:0000256" key="4">
    <source>
        <dbReference type="ARBA" id="ARBA00022960"/>
    </source>
</evidence>
<dbReference type="Proteomes" id="UP000190657">
    <property type="component" value="Unassembled WGS sequence"/>
</dbReference>
<comment type="function">
    <text evidence="6">Forms membrane-associated dynamic filaments that are essential for cell shape determination. Acts by regulating cell wall synthesis and cell elongation, and thus cell shape. A feedback loop between cell geometry and MreB localization may maintain elongated cell shape by targeting cell wall growth to regions of negative cell wall curvature.</text>
</comment>
<dbReference type="EMBL" id="FUWW01000002">
    <property type="protein sequence ID" value="SJZ37029.1"/>
    <property type="molecule type" value="Genomic_DNA"/>
</dbReference>
<dbReference type="InterPro" id="IPR056546">
    <property type="entry name" value="MreB_MamK-like"/>
</dbReference>
<dbReference type="GO" id="GO:0005524">
    <property type="term" value="F:ATP binding"/>
    <property type="evidence" value="ECO:0007669"/>
    <property type="project" value="UniProtKB-KW"/>
</dbReference>
<protein>
    <recommendedName>
        <fullName evidence="6">Cell shape-determining protein MreB</fullName>
    </recommendedName>
</protein>
<gene>
    <name evidence="6" type="primary">mreB</name>
    <name evidence="7" type="ORF">SAMN02745114_00281</name>
</gene>
<dbReference type="GO" id="GO:0005737">
    <property type="term" value="C:cytoplasm"/>
    <property type="evidence" value="ECO:0007669"/>
    <property type="project" value="UniProtKB-SubCell"/>
</dbReference>
<dbReference type="Pfam" id="PF06723">
    <property type="entry name" value="MreB_Mbl"/>
    <property type="match status" value="1"/>
</dbReference>
<keyword evidence="8" id="KW-1185">Reference proteome</keyword>
<accession>A0A1T4K3P2</accession>
<organism evidence="7 8">
    <name type="scientific">Eubacterium coprostanoligenes</name>
    <dbReference type="NCBI Taxonomy" id="290054"/>
    <lineage>
        <taxon>Bacteria</taxon>
        <taxon>Bacillati</taxon>
        <taxon>Bacillota</taxon>
        <taxon>Clostridia</taxon>
        <taxon>Eubacteriales</taxon>
        <taxon>Eubacteriaceae</taxon>
        <taxon>Eubacterium</taxon>
    </lineage>
</organism>
<dbReference type="SUPFAM" id="SSF53067">
    <property type="entry name" value="Actin-like ATPase domain"/>
    <property type="match status" value="2"/>
</dbReference>
<keyword evidence="3 6" id="KW-0067">ATP-binding</keyword>
<keyword evidence="1 6" id="KW-0963">Cytoplasm</keyword>
<dbReference type="NCBIfam" id="TIGR00904">
    <property type="entry name" value="mreB"/>
    <property type="match status" value="1"/>
</dbReference>
<comment type="similarity">
    <text evidence="5 6">Belongs to the FtsA/MreB family.</text>
</comment>
<name>A0A1T4K3P2_9FIRM</name>
<dbReference type="HAMAP" id="MF_02207">
    <property type="entry name" value="MreB"/>
    <property type="match status" value="1"/>
</dbReference>
<evidence type="ECO:0000256" key="1">
    <source>
        <dbReference type="ARBA" id="ARBA00022490"/>
    </source>
</evidence>
<evidence type="ECO:0000256" key="5">
    <source>
        <dbReference type="ARBA" id="ARBA00023458"/>
    </source>
</evidence>
<dbReference type="AlphaFoldDB" id="A0A1T4K3P2"/>
<evidence type="ECO:0000256" key="3">
    <source>
        <dbReference type="ARBA" id="ARBA00022840"/>
    </source>
</evidence>
<evidence type="ECO:0000256" key="2">
    <source>
        <dbReference type="ARBA" id="ARBA00022741"/>
    </source>
</evidence>
<comment type="caution">
    <text evidence="6">Lacks conserved residue(s) required for the propagation of feature annotation.</text>
</comment>
<dbReference type="CDD" id="cd10225">
    <property type="entry name" value="ASKHA_NBD_MreB-like"/>
    <property type="match status" value="1"/>
</dbReference>
<feature type="binding site" evidence="6">
    <location>
        <begin position="163"/>
        <end position="165"/>
    </location>
    <ligand>
        <name>ATP</name>
        <dbReference type="ChEBI" id="CHEBI:30616"/>
    </ligand>
</feature>
<reference evidence="7 8" key="1">
    <citation type="submission" date="2017-02" db="EMBL/GenBank/DDBJ databases">
        <authorList>
            <person name="Peterson S.W."/>
        </authorList>
    </citation>
    <scope>NUCLEOTIDE SEQUENCE [LARGE SCALE GENOMIC DNA]</scope>
    <source>
        <strain evidence="7 8">ATCC 51222</strain>
    </source>
</reference>
<dbReference type="RefSeq" id="WP_200803064.1">
    <property type="nucleotide sequence ID" value="NZ_FUWW01000002.1"/>
</dbReference>
<dbReference type="InterPro" id="IPR004753">
    <property type="entry name" value="MreB"/>
</dbReference>
<evidence type="ECO:0000313" key="7">
    <source>
        <dbReference type="EMBL" id="SJZ37029.1"/>
    </source>
</evidence>
<dbReference type="PRINTS" id="PR01652">
    <property type="entry name" value="SHAPEPROTEIN"/>
</dbReference>
<dbReference type="Gene3D" id="3.30.420.40">
    <property type="match status" value="3"/>
</dbReference>
<dbReference type="InterPro" id="IPR043129">
    <property type="entry name" value="ATPase_NBD"/>
</dbReference>
<comment type="subunit">
    <text evidence="6">Forms polymers.</text>
</comment>
<feature type="binding site" evidence="6">
    <location>
        <begin position="211"/>
        <end position="214"/>
    </location>
    <ligand>
        <name>ATP</name>
        <dbReference type="ChEBI" id="CHEBI:30616"/>
    </ligand>
</feature>
<dbReference type="GO" id="GO:0000902">
    <property type="term" value="P:cell morphogenesis"/>
    <property type="evidence" value="ECO:0007669"/>
    <property type="project" value="InterPro"/>
</dbReference>
<dbReference type="PANTHER" id="PTHR42749:SF1">
    <property type="entry name" value="CELL SHAPE-DETERMINING PROTEIN MREB"/>
    <property type="match status" value="1"/>
</dbReference>
<keyword evidence="2 6" id="KW-0547">Nucleotide-binding</keyword>
<dbReference type="GO" id="GO:0008360">
    <property type="term" value="P:regulation of cell shape"/>
    <property type="evidence" value="ECO:0007669"/>
    <property type="project" value="UniProtKB-UniRule"/>
</dbReference>
<dbReference type="PANTHER" id="PTHR42749">
    <property type="entry name" value="CELL SHAPE-DETERMINING PROTEIN MREB"/>
    <property type="match status" value="1"/>
</dbReference>
<evidence type="ECO:0000313" key="8">
    <source>
        <dbReference type="Proteomes" id="UP000190657"/>
    </source>
</evidence>
<dbReference type="STRING" id="290054.SAMN02745114_00281"/>
<proteinExistence type="inferred from homology"/>